<protein>
    <submittedName>
        <fullName evidence="2">Uncharacterized protein</fullName>
    </submittedName>
</protein>
<evidence type="ECO:0000313" key="2">
    <source>
        <dbReference type="EMBL" id="CAK9167538.1"/>
    </source>
</evidence>
<comment type="caution">
    <text evidence="2">The sequence shown here is derived from an EMBL/GenBank/DDBJ whole genome shotgun (WGS) entry which is preliminary data.</text>
</comment>
<evidence type="ECO:0000256" key="1">
    <source>
        <dbReference type="SAM" id="MobiDB-lite"/>
    </source>
</evidence>
<keyword evidence="3" id="KW-1185">Reference proteome</keyword>
<reference evidence="2 3" key="1">
    <citation type="submission" date="2024-02" db="EMBL/GenBank/DDBJ databases">
        <authorList>
            <person name="Vignale AGUSTIN F."/>
            <person name="Sosa J E."/>
            <person name="Modenutti C."/>
        </authorList>
    </citation>
    <scope>NUCLEOTIDE SEQUENCE [LARGE SCALE GENOMIC DNA]</scope>
</reference>
<feature type="compositionally biased region" description="Basic and acidic residues" evidence="1">
    <location>
        <begin position="1"/>
        <end position="13"/>
    </location>
</feature>
<dbReference type="AlphaFoldDB" id="A0ABC8TE43"/>
<feature type="non-terminal residue" evidence="2">
    <location>
        <position position="1"/>
    </location>
</feature>
<name>A0ABC8TE43_9AQUA</name>
<feature type="non-terminal residue" evidence="2">
    <location>
        <position position="82"/>
    </location>
</feature>
<organism evidence="2 3">
    <name type="scientific">Ilex paraguariensis</name>
    <name type="common">yerba mate</name>
    <dbReference type="NCBI Taxonomy" id="185542"/>
    <lineage>
        <taxon>Eukaryota</taxon>
        <taxon>Viridiplantae</taxon>
        <taxon>Streptophyta</taxon>
        <taxon>Embryophyta</taxon>
        <taxon>Tracheophyta</taxon>
        <taxon>Spermatophyta</taxon>
        <taxon>Magnoliopsida</taxon>
        <taxon>eudicotyledons</taxon>
        <taxon>Gunneridae</taxon>
        <taxon>Pentapetalae</taxon>
        <taxon>asterids</taxon>
        <taxon>campanulids</taxon>
        <taxon>Aquifoliales</taxon>
        <taxon>Aquifoliaceae</taxon>
        <taxon>Ilex</taxon>
    </lineage>
</organism>
<dbReference type="EMBL" id="CAUOFW020004858">
    <property type="protein sequence ID" value="CAK9167538.1"/>
    <property type="molecule type" value="Genomic_DNA"/>
</dbReference>
<feature type="region of interest" description="Disordered" evidence="1">
    <location>
        <begin position="1"/>
        <end position="40"/>
    </location>
</feature>
<sequence length="82" mass="9285">SHQGREGDATEKGRVKKCRGPPSQRQLTHPHQSKSPLRDEALQLPSLLRPTDLSLEWALWGITRRCRAALNSNSSFDFHRLG</sequence>
<proteinExistence type="predicted"/>
<evidence type="ECO:0000313" key="3">
    <source>
        <dbReference type="Proteomes" id="UP001642360"/>
    </source>
</evidence>
<feature type="compositionally biased region" description="Polar residues" evidence="1">
    <location>
        <begin position="23"/>
        <end position="35"/>
    </location>
</feature>
<dbReference type="Proteomes" id="UP001642360">
    <property type="component" value="Unassembled WGS sequence"/>
</dbReference>
<accession>A0ABC8TE43</accession>
<gene>
    <name evidence="2" type="ORF">ILEXP_LOCUS36815</name>
</gene>